<evidence type="ECO:0000313" key="1">
    <source>
        <dbReference type="EMBL" id="EKC35315.1"/>
    </source>
</evidence>
<dbReference type="PROSITE" id="PS51406">
    <property type="entry name" value="FIBRINOGEN_C_2"/>
    <property type="match status" value="1"/>
</dbReference>
<dbReference type="SMART" id="SM00186">
    <property type="entry name" value="FBG"/>
    <property type="match status" value="1"/>
</dbReference>
<accession>K1R2F8</accession>
<dbReference type="InterPro" id="IPR036056">
    <property type="entry name" value="Fibrinogen-like_C"/>
</dbReference>
<dbReference type="InParanoid" id="K1R2F8"/>
<dbReference type="Pfam" id="PF00147">
    <property type="entry name" value="Fibrinogen_C"/>
    <property type="match status" value="1"/>
</dbReference>
<organism evidence="1">
    <name type="scientific">Magallana gigas</name>
    <name type="common">Pacific oyster</name>
    <name type="synonym">Crassostrea gigas</name>
    <dbReference type="NCBI Taxonomy" id="29159"/>
    <lineage>
        <taxon>Eukaryota</taxon>
        <taxon>Metazoa</taxon>
        <taxon>Spiralia</taxon>
        <taxon>Lophotrochozoa</taxon>
        <taxon>Mollusca</taxon>
        <taxon>Bivalvia</taxon>
        <taxon>Autobranchia</taxon>
        <taxon>Pteriomorphia</taxon>
        <taxon>Ostreida</taxon>
        <taxon>Ostreoidea</taxon>
        <taxon>Ostreidae</taxon>
        <taxon>Magallana</taxon>
    </lineage>
</organism>
<dbReference type="InterPro" id="IPR002181">
    <property type="entry name" value="Fibrinogen_a/b/g_C_dom"/>
</dbReference>
<dbReference type="Gene3D" id="3.90.215.10">
    <property type="entry name" value="Gamma Fibrinogen, chain A, domain 1"/>
    <property type="match status" value="1"/>
</dbReference>
<dbReference type="PANTHER" id="PTHR19143:SF458">
    <property type="entry name" value="FIBRINOGEN C-TERMINAL DOMAIN-CONTAINING PROTEIN-RELATED"/>
    <property type="match status" value="1"/>
</dbReference>
<dbReference type="InterPro" id="IPR014716">
    <property type="entry name" value="Fibrinogen_a/b/g_C_1"/>
</dbReference>
<dbReference type="EMBL" id="JH817834">
    <property type="protein sequence ID" value="EKC35315.1"/>
    <property type="molecule type" value="Genomic_DNA"/>
</dbReference>
<name>K1R2F8_MAGGI</name>
<protein>
    <submittedName>
        <fullName evidence="1">Tenascin</fullName>
    </submittedName>
</protein>
<dbReference type="PANTHER" id="PTHR19143">
    <property type="entry name" value="FIBRINOGEN/TENASCIN/ANGIOPOEITIN"/>
    <property type="match status" value="1"/>
</dbReference>
<reference evidence="1" key="1">
    <citation type="journal article" date="2012" name="Nature">
        <title>The oyster genome reveals stress adaptation and complexity of shell formation.</title>
        <authorList>
            <person name="Zhang G."/>
            <person name="Fang X."/>
            <person name="Guo X."/>
            <person name="Li L."/>
            <person name="Luo R."/>
            <person name="Xu F."/>
            <person name="Yang P."/>
            <person name="Zhang L."/>
            <person name="Wang X."/>
            <person name="Qi H."/>
            <person name="Xiong Z."/>
            <person name="Que H."/>
            <person name="Xie Y."/>
            <person name="Holland P.W."/>
            <person name="Paps J."/>
            <person name="Zhu Y."/>
            <person name="Wu F."/>
            <person name="Chen Y."/>
            <person name="Wang J."/>
            <person name="Peng C."/>
            <person name="Meng J."/>
            <person name="Yang L."/>
            <person name="Liu J."/>
            <person name="Wen B."/>
            <person name="Zhang N."/>
            <person name="Huang Z."/>
            <person name="Zhu Q."/>
            <person name="Feng Y."/>
            <person name="Mount A."/>
            <person name="Hedgecock D."/>
            <person name="Xu Z."/>
            <person name="Liu Y."/>
            <person name="Domazet-Loso T."/>
            <person name="Du Y."/>
            <person name="Sun X."/>
            <person name="Zhang S."/>
            <person name="Liu B."/>
            <person name="Cheng P."/>
            <person name="Jiang X."/>
            <person name="Li J."/>
            <person name="Fan D."/>
            <person name="Wang W."/>
            <person name="Fu W."/>
            <person name="Wang T."/>
            <person name="Wang B."/>
            <person name="Zhang J."/>
            <person name="Peng Z."/>
            <person name="Li Y."/>
            <person name="Li N."/>
            <person name="Wang J."/>
            <person name="Chen M."/>
            <person name="He Y."/>
            <person name="Tan F."/>
            <person name="Song X."/>
            <person name="Zheng Q."/>
            <person name="Huang R."/>
            <person name="Yang H."/>
            <person name="Du X."/>
            <person name="Chen L."/>
            <person name="Yang M."/>
            <person name="Gaffney P.M."/>
            <person name="Wang S."/>
            <person name="Luo L."/>
            <person name="She Z."/>
            <person name="Ming Y."/>
            <person name="Huang W."/>
            <person name="Zhang S."/>
            <person name="Huang B."/>
            <person name="Zhang Y."/>
            <person name="Qu T."/>
            <person name="Ni P."/>
            <person name="Miao G."/>
            <person name="Wang J."/>
            <person name="Wang Q."/>
            <person name="Steinberg C.E."/>
            <person name="Wang H."/>
            <person name="Li N."/>
            <person name="Qian L."/>
            <person name="Zhang G."/>
            <person name="Li Y."/>
            <person name="Yang H."/>
            <person name="Liu X."/>
            <person name="Wang J."/>
            <person name="Yin Y."/>
            <person name="Wang J."/>
        </authorList>
    </citation>
    <scope>NUCLEOTIDE SEQUENCE [LARGE SCALE GENOMIC DNA]</scope>
    <source>
        <strain evidence="1">05x7-T-G4-1.051#20</strain>
    </source>
</reference>
<dbReference type="GO" id="GO:0005615">
    <property type="term" value="C:extracellular space"/>
    <property type="evidence" value="ECO:0007669"/>
    <property type="project" value="TreeGrafter"/>
</dbReference>
<dbReference type="InterPro" id="IPR050373">
    <property type="entry name" value="Fibrinogen_C-term_domain"/>
</dbReference>
<proteinExistence type="predicted"/>
<dbReference type="AlphaFoldDB" id="K1R2F8"/>
<dbReference type="CDD" id="cd00087">
    <property type="entry name" value="FReD"/>
    <property type="match status" value="1"/>
</dbReference>
<dbReference type="HOGENOM" id="CLU_038628_6_0_1"/>
<dbReference type="SUPFAM" id="SSF56496">
    <property type="entry name" value="Fibrinogen C-terminal domain-like"/>
    <property type="match status" value="1"/>
</dbReference>
<gene>
    <name evidence="1" type="ORF">CGI_10016796</name>
</gene>
<sequence length="197" mass="22762">MWCEMEIDNGGWIVFQRRVDMNTNFYRGWTEYENGFGDLANNFYMGNYYLHEIVKSGDYELRVDLEDQAGEWAYAAYTDFMIGGPSTSFILNVSGFYGNASDSLDHQNGMKFTTYDRDNDEKVGSNCAVSFKGAWWHRACHFSNLNGQYGTDSPSGIIWFHWRGYAHSLVRAQMMLVWFISSSTCSTWCVLRYVLST</sequence>